<comment type="similarity">
    <text evidence="1 6">Belongs to the peptidase S10 family.</text>
</comment>
<dbReference type="PANTHER" id="PTHR11802:SF479">
    <property type="entry name" value="CARBOXYPEPTIDASE"/>
    <property type="match status" value="1"/>
</dbReference>
<dbReference type="Pfam" id="PF00450">
    <property type="entry name" value="Peptidase_S10"/>
    <property type="match status" value="1"/>
</dbReference>
<dbReference type="PROSITE" id="PS00131">
    <property type="entry name" value="CARBOXYPEPT_SER_SER"/>
    <property type="match status" value="1"/>
</dbReference>
<protein>
    <recommendedName>
        <fullName evidence="6">Carboxypeptidase</fullName>
        <ecNumber evidence="6">3.4.16.-</ecNumber>
    </recommendedName>
</protein>
<dbReference type="GO" id="GO:0006508">
    <property type="term" value="P:proteolysis"/>
    <property type="evidence" value="ECO:0007669"/>
    <property type="project" value="UniProtKB-KW"/>
</dbReference>
<dbReference type="InterPro" id="IPR001563">
    <property type="entry name" value="Peptidase_S10"/>
</dbReference>
<dbReference type="OMA" id="LNSTCYG"/>
<dbReference type="PANTHER" id="PTHR11802">
    <property type="entry name" value="SERINE PROTEASE FAMILY S10 SERINE CARBOXYPEPTIDASE"/>
    <property type="match status" value="1"/>
</dbReference>
<evidence type="ECO:0000256" key="4">
    <source>
        <dbReference type="ARBA" id="ARBA00022801"/>
    </source>
</evidence>
<evidence type="ECO:0000256" key="6">
    <source>
        <dbReference type="RuleBase" id="RU361156"/>
    </source>
</evidence>
<organism evidence="7 8">
    <name type="scientific">Saitoella complicata (strain BCRC 22490 / CBS 7301 / JCM 7358 / NBRC 10748 / NRRL Y-17804)</name>
    <dbReference type="NCBI Taxonomy" id="698492"/>
    <lineage>
        <taxon>Eukaryota</taxon>
        <taxon>Fungi</taxon>
        <taxon>Dikarya</taxon>
        <taxon>Ascomycota</taxon>
        <taxon>Taphrinomycotina</taxon>
        <taxon>Taphrinomycotina incertae sedis</taxon>
        <taxon>Saitoella</taxon>
    </lineage>
</organism>
<keyword evidence="2 6" id="KW-0121">Carboxypeptidase</keyword>
<dbReference type="PRINTS" id="PR00724">
    <property type="entry name" value="CRBOXYPTASEC"/>
</dbReference>
<evidence type="ECO:0000256" key="5">
    <source>
        <dbReference type="ARBA" id="ARBA00023180"/>
    </source>
</evidence>
<reference evidence="7 8" key="3">
    <citation type="journal article" date="2015" name="Genome Announc.">
        <title>Draft Genome Sequence of the Archiascomycetous Yeast Saitoella complicata.</title>
        <authorList>
            <person name="Yamauchi K."/>
            <person name="Kondo S."/>
            <person name="Hamamoto M."/>
            <person name="Takahashi Y."/>
            <person name="Ogura Y."/>
            <person name="Hayashi T."/>
            <person name="Nishida H."/>
        </authorList>
    </citation>
    <scope>NUCLEOTIDE SEQUENCE [LARGE SCALE GENOMIC DNA]</scope>
    <source>
        <strain evidence="7 8">NRRL Y-17804</strain>
    </source>
</reference>
<dbReference type="GO" id="GO:0004185">
    <property type="term" value="F:serine-type carboxypeptidase activity"/>
    <property type="evidence" value="ECO:0007669"/>
    <property type="project" value="UniProtKB-UniRule"/>
</dbReference>
<evidence type="ECO:0000256" key="3">
    <source>
        <dbReference type="ARBA" id="ARBA00022670"/>
    </source>
</evidence>
<proteinExistence type="inferred from homology"/>
<dbReference type="OrthoDB" id="443318at2759"/>
<dbReference type="Proteomes" id="UP000033140">
    <property type="component" value="Unassembled WGS sequence"/>
</dbReference>
<name>A0A0E9NQ35_SAICN</name>
<keyword evidence="3 6" id="KW-0645">Protease</keyword>
<evidence type="ECO:0000256" key="1">
    <source>
        <dbReference type="ARBA" id="ARBA00009431"/>
    </source>
</evidence>
<evidence type="ECO:0000313" key="7">
    <source>
        <dbReference type="EMBL" id="GAO51903.1"/>
    </source>
</evidence>
<keyword evidence="8" id="KW-1185">Reference proteome</keyword>
<sequence>MVNLGYVALLLTAASANVVSAIPAQHKGTTTTTSVKTTSTTTSHAFASTTAKANLLAEIVSEVKVLKNAATSDIAAAKSFVRSKIAACKTKTASVAASASATVSGASAIASVGSSTYNKKDYLVSSLPDVSFSLPTSYAGLLPTEKNGDDNIFFWYFQNDSDDLVFWLNGGPGCSSLVGLFEENGPLEFGDGAVVPSARSLAWTNAASMVYIDQPLGTGFSFGPDSTEEDLLDNDAITARLYGWFEQFFTMFPELLKKDVTIMGESYAGVYVPYIADKIQSNLKTLPIKMKAISVGDGLIGNYAANQIIPVAAYMNEQNDTLKVDQVVLDVMNNQSSYCGFDSVLAQVTYPPSGPINGFMSPPDTAYKKRDLEFEGDLAKRATYTDAEYFAKFAPYWWGMDGAECDLYSVALGGIFQQPYSTRCFDVYNIDHDCNNTVDNSGYTEYLLRDDVRAALHIESAPAFQQCNDTIQNIIDPGLFTPTAYEIIPRLSQEMEVHIYSGKLDFAINHLGTEMVLQNTTWGGKQGFQKKPNTKLPFGGGVFRRERGLTYTKFDDAGHLAPEDAPETLYQWFNKFVLKNYAKYY</sequence>
<dbReference type="AlphaFoldDB" id="A0A0E9NQ35"/>
<keyword evidence="4 6" id="KW-0378">Hydrolase</keyword>
<evidence type="ECO:0000313" key="8">
    <source>
        <dbReference type="Proteomes" id="UP000033140"/>
    </source>
</evidence>
<dbReference type="EMBL" id="BACD03000055">
    <property type="protein sequence ID" value="GAO51903.1"/>
    <property type="molecule type" value="Genomic_DNA"/>
</dbReference>
<comment type="caution">
    <text evidence="7">The sequence shown here is derived from an EMBL/GenBank/DDBJ whole genome shotgun (WGS) entry which is preliminary data.</text>
</comment>
<gene>
    <name evidence="7" type="ORF">G7K_5991-t1</name>
</gene>
<reference evidence="7 8" key="2">
    <citation type="journal article" date="2014" name="J. Gen. Appl. Microbiol.">
        <title>The early diverging ascomycetous budding yeast Saitoella complicata has three histone deacetylases belonging to the Clr6, Hos2, and Rpd3 lineages.</title>
        <authorList>
            <person name="Nishida H."/>
            <person name="Matsumoto T."/>
            <person name="Kondo S."/>
            <person name="Hamamoto M."/>
            <person name="Yoshikawa H."/>
        </authorList>
    </citation>
    <scope>NUCLEOTIDE SEQUENCE [LARGE SCALE GENOMIC DNA]</scope>
    <source>
        <strain evidence="7 8">NRRL Y-17804</strain>
    </source>
</reference>
<feature type="chain" id="PRO_5006515587" description="Carboxypeptidase" evidence="6">
    <location>
        <begin position="22"/>
        <end position="585"/>
    </location>
</feature>
<keyword evidence="5" id="KW-0325">Glycoprotein</keyword>
<keyword evidence="6" id="KW-0732">Signal</keyword>
<accession>A0A0E9NQ35</accession>
<dbReference type="Gene3D" id="3.40.50.1820">
    <property type="entry name" value="alpha/beta hydrolase"/>
    <property type="match status" value="1"/>
</dbReference>
<reference evidence="7 8" key="1">
    <citation type="journal article" date="2011" name="J. Gen. Appl. Microbiol.">
        <title>Draft genome sequencing of the enigmatic yeast Saitoella complicata.</title>
        <authorList>
            <person name="Nishida H."/>
            <person name="Hamamoto M."/>
            <person name="Sugiyama J."/>
        </authorList>
    </citation>
    <scope>NUCLEOTIDE SEQUENCE [LARGE SCALE GENOMIC DNA]</scope>
    <source>
        <strain evidence="7 8">NRRL Y-17804</strain>
    </source>
</reference>
<evidence type="ECO:0000256" key="2">
    <source>
        <dbReference type="ARBA" id="ARBA00022645"/>
    </source>
</evidence>
<dbReference type="InterPro" id="IPR029058">
    <property type="entry name" value="AB_hydrolase_fold"/>
</dbReference>
<dbReference type="EC" id="3.4.16.-" evidence="6"/>
<dbReference type="STRING" id="698492.A0A0E9NQ35"/>
<dbReference type="RefSeq" id="XP_019025783.1">
    <property type="nucleotide sequence ID" value="XM_019169623.1"/>
</dbReference>
<dbReference type="SUPFAM" id="SSF53474">
    <property type="entry name" value="alpha/beta-Hydrolases"/>
    <property type="match status" value="1"/>
</dbReference>
<feature type="signal peptide" evidence="6">
    <location>
        <begin position="1"/>
        <end position="21"/>
    </location>
</feature>
<dbReference type="InterPro" id="IPR018202">
    <property type="entry name" value="Ser_caboxypep_ser_AS"/>
</dbReference>